<evidence type="ECO:0000313" key="2">
    <source>
        <dbReference type="Proteomes" id="UP000814003"/>
    </source>
</evidence>
<organism evidence="1 2">
    <name type="scientific">Pseudomonas gessardii</name>
    <dbReference type="NCBI Taxonomy" id="78544"/>
    <lineage>
        <taxon>Bacteria</taxon>
        <taxon>Pseudomonadati</taxon>
        <taxon>Pseudomonadota</taxon>
        <taxon>Gammaproteobacteria</taxon>
        <taxon>Pseudomonadales</taxon>
        <taxon>Pseudomonadaceae</taxon>
        <taxon>Pseudomonas</taxon>
    </lineage>
</organism>
<gene>
    <name evidence="1" type="ORF">GIW56_22240</name>
</gene>
<keyword evidence="2" id="KW-1185">Reference proteome</keyword>
<name>A0ABS9FB23_9PSED</name>
<reference evidence="1 2" key="1">
    <citation type="submission" date="2019-11" db="EMBL/GenBank/DDBJ databases">
        <title>Epiphytic Pseudomonas syringae from cherry orchards.</title>
        <authorList>
            <person name="Hulin M.T."/>
        </authorList>
    </citation>
    <scope>NUCLEOTIDE SEQUENCE [LARGE SCALE GENOMIC DNA]</scope>
    <source>
        <strain evidence="1 2">PA-6-5B</strain>
    </source>
</reference>
<protein>
    <submittedName>
        <fullName evidence="1">Uncharacterized protein</fullName>
    </submittedName>
</protein>
<dbReference type="Proteomes" id="UP000814003">
    <property type="component" value="Unassembled WGS sequence"/>
</dbReference>
<sequence>MSKHTQNTLPKADPKSQIILYGDKDYTGKQIAINIGSNYPDLRTIGAYDMITCISIPPHSEVQLFIGTSFRYEMNGQSFLFIHNGWETPLTMDFTDGRIGEFQPHIEGLENNYGYNLNDWFQSIQSETIPGDSYQYIEVQQQGPVGIGGEVGATIYGLNHGQDFVTHFNTSDKNFGPAHEDKACSIAIPWGRAATLYDDANYTGELGTYHGNTIFSPFNFRIRIYTLPSSSQRKANSISCWSLV</sequence>
<dbReference type="EMBL" id="WKED01000051">
    <property type="protein sequence ID" value="MCF5109553.1"/>
    <property type="molecule type" value="Genomic_DNA"/>
</dbReference>
<dbReference type="RefSeq" id="WP_197880828.1">
    <property type="nucleotide sequence ID" value="NZ_JADUCO010000001.1"/>
</dbReference>
<evidence type="ECO:0000313" key="1">
    <source>
        <dbReference type="EMBL" id="MCF5109553.1"/>
    </source>
</evidence>
<comment type="caution">
    <text evidence="1">The sequence shown here is derived from an EMBL/GenBank/DDBJ whole genome shotgun (WGS) entry which is preliminary data.</text>
</comment>
<proteinExistence type="predicted"/>
<dbReference type="InterPro" id="IPR011024">
    <property type="entry name" value="G_crystallin-like"/>
</dbReference>
<accession>A0ABS9FB23</accession>
<dbReference type="Gene3D" id="2.60.20.10">
    <property type="entry name" value="Crystallins"/>
    <property type="match status" value="1"/>
</dbReference>
<dbReference type="SUPFAM" id="SSF49695">
    <property type="entry name" value="gamma-Crystallin-like"/>
    <property type="match status" value="1"/>
</dbReference>